<dbReference type="SUPFAM" id="SSF55729">
    <property type="entry name" value="Acyl-CoA N-acyltransferases (Nat)"/>
    <property type="match status" value="1"/>
</dbReference>
<comment type="caution">
    <text evidence="1">The sequence shown here is derived from an EMBL/GenBank/DDBJ whole genome shotgun (WGS) entry which is preliminary data.</text>
</comment>
<accession>A0AB35BZL2</accession>
<name>A0AB35BZL2_9GAMM</name>
<evidence type="ECO:0000313" key="1">
    <source>
        <dbReference type="EMBL" id="MBS7824352.1"/>
    </source>
</evidence>
<dbReference type="Gene3D" id="3.40.630.30">
    <property type="match status" value="1"/>
</dbReference>
<sequence>MTVQYLTQLEPDSLIKAFEQSPPYHFLVQTDVPNVPAFRAPFNLLTTLEADALKKIARLPLQKLIHRALTWQTTFIGTTVSEYCLISDDDATQIARTIRDAYGQKTALTIVKDIPNQSPLLSDEANQKAAELKAALMAENFITLSGQALAWVPIDFKNSEEYIARLSKSRRKDMRRKLKSLADIEIREIKTGDAIFQDDAILNEYYDLYLNVFNQSEIHFDQLSRKFFKTILQDAQSGGIIFTYHHNDQLIGYNICYVLNQRLVDKYVGFVYPAAREHNLYYLSWFYNLDYAAQHQLTHYIAGWTDPQIKAYLGAQFTFTEHAVYIKNPILRAILSRLSRYFESDQKTLDQLNQENA</sequence>
<dbReference type="InterPro" id="IPR016181">
    <property type="entry name" value="Acyl_CoA_acyltransferase"/>
</dbReference>
<dbReference type="InterPro" id="IPR007434">
    <property type="entry name" value="FemAB-like"/>
</dbReference>
<proteinExistence type="predicted"/>
<evidence type="ECO:0000313" key="2">
    <source>
        <dbReference type="Proteomes" id="UP000680020"/>
    </source>
</evidence>
<dbReference type="Proteomes" id="UP000680020">
    <property type="component" value="Unassembled WGS sequence"/>
</dbReference>
<protein>
    <submittedName>
        <fullName evidence="1">GNAT family N-acetyltransferase</fullName>
    </submittedName>
</protein>
<dbReference type="RefSeq" id="WP_213403585.1">
    <property type="nucleotide sequence ID" value="NZ_JAGIBT010000002.1"/>
</dbReference>
<dbReference type="AlphaFoldDB" id="A0AB35BZL2"/>
<dbReference type="Pfam" id="PF04339">
    <property type="entry name" value="FemAB_like"/>
    <property type="match status" value="1"/>
</dbReference>
<organism evidence="1 2">
    <name type="scientific">Wohlfahrtiimonas chitiniclastica</name>
    <dbReference type="NCBI Taxonomy" id="400946"/>
    <lineage>
        <taxon>Bacteria</taxon>
        <taxon>Pseudomonadati</taxon>
        <taxon>Pseudomonadota</taxon>
        <taxon>Gammaproteobacteria</taxon>
        <taxon>Cardiobacteriales</taxon>
        <taxon>Ignatzschineriaceae</taxon>
        <taxon>Wohlfahrtiimonas</taxon>
    </lineage>
</organism>
<dbReference type="EMBL" id="JAGIBU010000002">
    <property type="protein sequence ID" value="MBS7824352.1"/>
    <property type="molecule type" value="Genomic_DNA"/>
</dbReference>
<reference evidence="1" key="1">
    <citation type="submission" date="2021-03" db="EMBL/GenBank/DDBJ databases">
        <title>Identification and antibiotic profiling of Wohlfahrtiimonas chitiniclastica, an underestimated human pathogen.</title>
        <authorList>
            <person name="Kopf A."/>
            <person name="Bunk B."/>
            <person name="Coldewey S."/>
            <person name="Gunzer F."/>
            <person name="Riedel T."/>
            <person name="Schroettner P."/>
        </authorList>
    </citation>
    <scope>NUCLEOTIDE SEQUENCE</scope>
    <source>
        <strain evidence="1">DSM 100917</strain>
    </source>
</reference>
<gene>
    <name evidence="1" type="ORF">J7561_03930</name>
</gene>